<dbReference type="Gene3D" id="2.60.40.10">
    <property type="entry name" value="Immunoglobulins"/>
    <property type="match status" value="1"/>
</dbReference>
<reference evidence="9" key="1">
    <citation type="submission" date="2024-01" db="EMBL/GenBank/DDBJ databases">
        <title>GRCr8: a new rat reference genome assembly contstructed from accurate long reads and long range scaffolding.</title>
        <authorList>
            <person name="Doris P.A."/>
            <person name="Kalbfleisch T."/>
            <person name="Li K."/>
            <person name="Howe K."/>
            <person name="Wood J."/>
        </authorList>
    </citation>
    <scope>NUCLEOTIDE SEQUENCE [LARGE SCALE GENOMIC DNA]</scope>
    <source>
        <strain evidence="9">Brown Norway</strain>
    </source>
</reference>
<dbReference type="Proteomes" id="UP000002494">
    <property type="component" value="Chromosome 15"/>
</dbReference>
<name>A0ABK0LHK4_RAT</name>
<keyword evidence="5" id="KW-0393">Immunoglobulin domain</keyword>
<feature type="domain" description="Ig-like" evidence="8">
    <location>
        <begin position="22"/>
        <end position="123"/>
    </location>
</feature>
<dbReference type="InterPro" id="IPR007110">
    <property type="entry name" value="Ig-like_dom"/>
</dbReference>
<protein>
    <recommendedName>
        <fullName evidence="8">Ig-like domain-containing protein</fullName>
    </recommendedName>
</protein>
<evidence type="ECO:0000256" key="3">
    <source>
        <dbReference type="ARBA" id="ARBA00023130"/>
    </source>
</evidence>
<dbReference type="Ensembl" id="ENSRNOT00000137773.1">
    <property type="protein sequence ID" value="ENSRNOP00000104285.1"/>
    <property type="gene ID" value="ENSRNOG00000086368.1"/>
</dbReference>
<dbReference type="SMART" id="SM00406">
    <property type="entry name" value="IGv"/>
    <property type="match status" value="1"/>
</dbReference>
<sequence length="150" mass="16873">MLVLSLLGAAFSSICLATSMAQKVVQTQASISVMETKTVAMDCVYETRDSSYYLFWYKQTASGEMVFLIRQDSYNKENATEGRYSLNFQMSKSSIGLIIRATQIEDSAVYFCAMSEGTVAEASKRAPQKPQPETKVLRIYSTDRKRQGLW</sequence>
<evidence type="ECO:0000313" key="10">
    <source>
        <dbReference type="Proteomes" id="UP000002494"/>
    </source>
</evidence>
<evidence type="ECO:0000313" key="9">
    <source>
        <dbReference type="Ensembl" id="ENSRNOP00000104285.1"/>
    </source>
</evidence>
<evidence type="ECO:0000256" key="1">
    <source>
        <dbReference type="ARBA" id="ARBA00022729"/>
    </source>
</evidence>
<evidence type="ECO:0000256" key="4">
    <source>
        <dbReference type="ARBA" id="ARBA00023170"/>
    </source>
</evidence>
<feature type="signal peptide" evidence="7">
    <location>
        <begin position="1"/>
        <end position="17"/>
    </location>
</feature>
<dbReference type="InterPro" id="IPR051287">
    <property type="entry name" value="TCR_variable_region"/>
</dbReference>
<dbReference type="PANTHER" id="PTHR19367">
    <property type="entry name" value="T-CELL RECEPTOR ALPHA CHAIN V REGION"/>
    <property type="match status" value="1"/>
</dbReference>
<dbReference type="InterPro" id="IPR013106">
    <property type="entry name" value="Ig_V-set"/>
</dbReference>
<dbReference type="InterPro" id="IPR013783">
    <property type="entry name" value="Ig-like_fold"/>
</dbReference>
<reference evidence="9" key="3">
    <citation type="submission" date="2025-09" db="UniProtKB">
        <authorList>
            <consortium name="Ensembl"/>
        </authorList>
    </citation>
    <scope>IDENTIFICATION</scope>
    <source>
        <strain evidence="9">Brown Norway</strain>
    </source>
</reference>
<keyword evidence="3" id="KW-1064">Adaptive immunity</keyword>
<evidence type="ECO:0000256" key="7">
    <source>
        <dbReference type="SAM" id="SignalP"/>
    </source>
</evidence>
<keyword evidence="4" id="KW-0675">Receptor</keyword>
<evidence type="ECO:0000256" key="5">
    <source>
        <dbReference type="ARBA" id="ARBA00023319"/>
    </source>
</evidence>
<reference evidence="9" key="2">
    <citation type="submission" date="2025-08" db="UniProtKB">
        <authorList>
            <consortium name="Ensembl"/>
        </authorList>
    </citation>
    <scope>IDENTIFICATION</scope>
    <source>
        <strain evidence="9">Brown Norway</strain>
    </source>
</reference>
<evidence type="ECO:0000256" key="6">
    <source>
        <dbReference type="ARBA" id="ARBA00043266"/>
    </source>
</evidence>
<proteinExistence type="predicted"/>
<accession>A0ABK0LHK4</accession>
<keyword evidence="2" id="KW-0391">Immunity</keyword>
<feature type="chain" id="PRO_5045234524" description="Ig-like domain-containing protein" evidence="7">
    <location>
        <begin position="18"/>
        <end position="150"/>
    </location>
</feature>
<keyword evidence="1 7" id="KW-0732">Signal</keyword>
<dbReference type="SUPFAM" id="SSF48726">
    <property type="entry name" value="Immunoglobulin"/>
    <property type="match status" value="1"/>
</dbReference>
<keyword evidence="10" id="KW-1185">Reference proteome</keyword>
<dbReference type="PROSITE" id="PS50835">
    <property type="entry name" value="IG_LIKE"/>
    <property type="match status" value="1"/>
</dbReference>
<keyword evidence="6" id="KW-1279">T cell receptor</keyword>
<dbReference type="Pfam" id="PF07686">
    <property type="entry name" value="V-set"/>
    <property type="match status" value="1"/>
</dbReference>
<evidence type="ECO:0000259" key="8">
    <source>
        <dbReference type="PROSITE" id="PS50835"/>
    </source>
</evidence>
<dbReference type="InterPro" id="IPR036179">
    <property type="entry name" value="Ig-like_dom_sf"/>
</dbReference>
<evidence type="ECO:0000256" key="2">
    <source>
        <dbReference type="ARBA" id="ARBA00022859"/>
    </source>
</evidence>
<organism evidence="9 10">
    <name type="scientific">Rattus norvegicus</name>
    <name type="common">Rat</name>
    <dbReference type="NCBI Taxonomy" id="10116"/>
    <lineage>
        <taxon>Eukaryota</taxon>
        <taxon>Metazoa</taxon>
        <taxon>Chordata</taxon>
        <taxon>Craniata</taxon>
        <taxon>Vertebrata</taxon>
        <taxon>Euteleostomi</taxon>
        <taxon>Mammalia</taxon>
        <taxon>Eutheria</taxon>
        <taxon>Euarchontoglires</taxon>
        <taxon>Glires</taxon>
        <taxon>Rodentia</taxon>
        <taxon>Myomorpha</taxon>
        <taxon>Muroidea</taxon>
        <taxon>Muridae</taxon>
        <taxon>Murinae</taxon>
        <taxon>Rattus</taxon>
    </lineage>
</organism>
<dbReference type="GeneTree" id="ENSGT00940000163052"/>
<dbReference type="PANTHER" id="PTHR19367:SF45">
    <property type="entry name" value="IG-LIKE DOMAIN-CONTAINING PROTEIN"/>
    <property type="match status" value="1"/>
</dbReference>